<accession>A0A7M7T992</accession>
<feature type="compositionally biased region" description="Polar residues" evidence="1">
    <location>
        <begin position="16"/>
        <end position="26"/>
    </location>
</feature>
<feature type="compositionally biased region" description="Basic and acidic residues" evidence="1">
    <location>
        <begin position="48"/>
        <end position="57"/>
    </location>
</feature>
<dbReference type="EnsemblMetazoa" id="XM_031928302">
    <property type="protein sequence ID" value="XP_031784162"/>
    <property type="gene ID" value="LOC116417097"/>
</dbReference>
<reference evidence="2" key="1">
    <citation type="submission" date="2021-01" db="UniProtKB">
        <authorList>
            <consortium name="EnsemblMetazoa"/>
        </authorList>
    </citation>
    <scope>IDENTIFICATION</scope>
</reference>
<dbReference type="InParanoid" id="A0A7M7T992"/>
<organism evidence="2 3">
    <name type="scientific">Nasonia vitripennis</name>
    <name type="common">Parasitic wasp</name>
    <dbReference type="NCBI Taxonomy" id="7425"/>
    <lineage>
        <taxon>Eukaryota</taxon>
        <taxon>Metazoa</taxon>
        <taxon>Ecdysozoa</taxon>
        <taxon>Arthropoda</taxon>
        <taxon>Hexapoda</taxon>
        <taxon>Insecta</taxon>
        <taxon>Pterygota</taxon>
        <taxon>Neoptera</taxon>
        <taxon>Endopterygota</taxon>
        <taxon>Hymenoptera</taxon>
        <taxon>Apocrita</taxon>
        <taxon>Proctotrupomorpha</taxon>
        <taxon>Chalcidoidea</taxon>
        <taxon>Pteromalidae</taxon>
        <taxon>Pteromalinae</taxon>
        <taxon>Nasonia</taxon>
    </lineage>
</organism>
<dbReference type="KEGG" id="nvi:116417097"/>
<dbReference type="Proteomes" id="UP000002358">
    <property type="component" value="Unassembled WGS sequence"/>
</dbReference>
<protein>
    <submittedName>
        <fullName evidence="2">Uncharacterized protein</fullName>
    </submittedName>
</protein>
<sequence length="144" mass="16507">MIDGPRKTFLLDQRSGRLQNLNSSSDAEIKKHSNETQDQSSSSLETHNSTREEDMHSSDPGVPSFNLHPEIFYHNNGENDIHNANQNHEDNPVNISQESRPSFDQAISYNLPKKLLFCLNKVLAHIIISEVETMNRDKLEHRLM</sequence>
<feature type="region of interest" description="Disordered" evidence="1">
    <location>
        <begin position="1"/>
        <end position="90"/>
    </location>
</feature>
<evidence type="ECO:0000313" key="3">
    <source>
        <dbReference type="Proteomes" id="UP000002358"/>
    </source>
</evidence>
<proteinExistence type="predicted"/>
<dbReference type="RefSeq" id="XP_031784162.1">
    <property type="nucleotide sequence ID" value="XM_031928302.1"/>
</dbReference>
<dbReference type="GeneID" id="116417097"/>
<feature type="compositionally biased region" description="Polar residues" evidence="1">
    <location>
        <begin position="36"/>
        <end position="47"/>
    </location>
</feature>
<evidence type="ECO:0000256" key="1">
    <source>
        <dbReference type="SAM" id="MobiDB-lite"/>
    </source>
</evidence>
<name>A0A7M7T992_NASVI</name>
<feature type="compositionally biased region" description="Basic and acidic residues" evidence="1">
    <location>
        <begin position="77"/>
        <end position="90"/>
    </location>
</feature>
<dbReference type="AlphaFoldDB" id="A0A7M7T992"/>
<evidence type="ECO:0000313" key="2">
    <source>
        <dbReference type="EnsemblMetazoa" id="XP_031784162"/>
    </source>
</evidence>
<keyword evidence="3" id="KW-1185">Reference proteome</keyword>